<dbReference type="Proteomes" id="UP001284094">
    <property type="component" value="Unassembled WGS sequence"/>
</dbReference>
<keyword evidence="1" id="KW-0472">Membrane</keyword>
<name>A0A6L6GH24_9GAMM</name>
<reference evidence="2 5" key="3">
    <citation type="journal article" date="2024" name="Syst. Appl. Microbiol.">
        <title>Evidence for the occurrence of Acinetobacter faecalis in cattle feces and its emended description.</title>
        <authorList>
            <person name="Kyselkova M."/>
            <person name="Xanthopoulou K."/>
            <person name="Shestivska V."/>
            <person name="Spanelova P."/>
            <person name="Maixnerova M."/>
            <person name="Higgins P.G."/>
            <person name="Nemec A."/>
        </authorList>
    </citation>
    <scope>NUCLEOTIDE SEQUENCE [LARGE SCALE GENOMIC DNA]</scope>
    <source>
        <strain evidence="2 5">ANC 7225</strain>
    </source>
</reference>
<dbReference type="RefSeq" id="WP_154773628.1">
    <property type="nucleotide sequence ID" value="NZ_JAXHPI010000001.1"/>
</dbReference>
<evidence type="ECO:0000313" key="5">
    <source>
        <dbReference type="Proteomes" id="UP001284094"/>
    </source>
</evidence>
<keyword evidence="5" id="KW-1185">Reference proteome</keyword>
<organism evidence="3 4">
    <name type="scientific">Acinetobacter faecalis</name>
    <dbReference type="NCBI Taxonomy" id="2665161"/>
    <lineage>
        <taxon>Bacteria</taxon>
        <taxon>Pseudomonadati</taxon>
        <taxon>Pseudomonadota</taxon>
        <taxon>Gammaproteobacteria</taxon>
        <taxon>Moraxellales</taxon>
        <taxon>Moraxellaceae</taxon>
        <taxon>Acinetobacter</taxon>
    </lineage>
</organism>
<dbReference type="EMBL" id="JAXHPO010000054">
    <property type="protein sequence ID" value="MDY6551199.1"/>
    <property type="molecule type" value="Genomic_DNA"/>
</dbReference>
<proteinExistence type="predicted"/>
<dbReference type="Proteomes" id="UP000473854">
    <property type="component" value="Unassembled WGS sequence"/>
</dbReference>
<keyword evidence="1" id="KW-0812">Transmembrane</keyword>
<keyword evidence="1" id="KW-1133">Transmembrane helix</keyword>
<dbReference type="EMBL" id="WLYL01000047">
    <property type="protein sequence ID" value="MTD12082.1"/>
    <property type="molecule type" value="Genomic_DNA"/>
</dbReference>
<evidence type="ECO:0000256" key="1">
    <source>
        <dbReference type="SAM" id="Phobius"/>
    </source>
</evidence>
<evidence type="ECO:0000313" key="2">
    <source>
        <dbReference type="EMBL" id="MDY6551199.1"/>
    </source>
</evidence>
<evidence type="ECO:0000313" key="3">
    <source>
        <dbReference type="EMBL" id="MTD12082.1"/>
    </source>
</evidence>
<reference evidence="3 4" key="1">
    <citation type="submission" date="2019-11" db="EMBL/GenBank/DDBJ databases">
        <authorList>
            <person name="An D."/>
        </authorList>
    </citation>
    <scope>NUCLEOTIDE SEQUENCE [LARGE SCALE GENOMIC DNA]</scope>
    <source>
        <strain evidence="3 4">YIM 103518</strain>
    </source>
</reference>
<dbReference type="AlphaFoldDB" id="A0A6L6GH24"/>
<accession>A0A6L6GH24</accession>
<comment type="caution">
    <text evidence="3">The sequence shown here is derived from an EMBL/GenBank/DDBJ whole genome shotgun (WGS) entry which is preliminary data.</text>
</comment>
<reference evidence="2" key="2">
    <citation type="submission" date="2023-11" db="EMBL/GenBank/DDBJ databases">
        <authorList>
            <person name="Kyselkova M."/>
            <person name="Xanthopoulou K."/>
            <person name="Shestivska V."/>
            <person name="Spanelova P."/>
            <person name="Maixnerova M."/>
            <person name="Higgins P.G."/>
            <person name="Nemec A."/>
        </authorList>
    </citation>
    <scope>NUCLEOTIDE SEQUENCE</scope>
    <source>
        <strain evidence="2">ANC 7225</strain>
    </source>
</reference>
<feature type="transmembrane region" description="Helical" evidence="1">
    <location>
        <begin position="34"/>
        <end position="53"/>
    </location>
</feature>
<protein>
    <submittedName>
        <fullName evidence="3">Uncharacterized protein</fullName>
    </submittedName>
</protein>
<sequence>MLSTQYRCNCCNQAVMASEKECPNCGSHNIKSPYGFWMFCSITCLALVVILKMTQLYFTDYREIPVTESFFKVISDKHK</sequence>
<evidence type="ECO:0000313" key="4">
    <source>
        <dbReference type="Proteomes" id="UP000473854"/>
    </source>
</evidence>
<gene>
    <name evidence="3" type="ORF">GIX10_11750</name>
    <name evidence="2" type="ORF">SKM48_10650</name>
</gene>